<keyword evidence="8 12" id="KW-0496">Mitochondrion</keyword>
<name>A0A194PFD8_PAPXU</name>
<dbReference type="GO" id="GO:0005743">
    <property type="term" value="C:mitochondrial inner membrane"/>
    <property type="evidence" value="ECO:0007669"/>
    <property type="project" value="UniProtKB-SubCell"/>
</dbReference>
<organism evidence="13 14">
    <name type="scientific">Papilio xuthus</name>
    <name type="common">Asian swallowtail butterfly</name>
    <dbReference type="NCBI Taxonomy" id="66420"/>
    <lineage>
        <taxon>Eukaryota</taxon>
        <taxon>Metazoa</taxon>
        <taxon>Ecdysozoa</taxon>
        <taxon>Arthropoda</taxon>
        <taxon>Hexapoda</taxon>
        <taxon>Insecta</taxon>
        <taxon>Pterygota</taxon>
        <taxon>Neoptera</taxon>
        <taxon>Endopterygota</taxon>
        <taxon>Lepidoptera</taxon>
        <taxon>Glossata</taxon>
        <taxon>Ditrysia</taxon>
        <taxon>Papilionoidea</taxon>
        <taxon>Papilionidae</taxon>
        <taxon>Papilioninae</taxon>
        <taxon>Papilio</taxon>
    </lineage>
</organism>
<feature type="binding site" evidence="10">
    <location>
        <position position="132"/>
    </location>
    <ligand>
        <name>a ubiquinone</name>
        <dbReference type="ChEBI" id="CHEBI:16389"/>
        <note>ligand shared with IP/SDHB</note>
    </ligand>
</feature>
<evidence type="ECO:0000313" key="13">
    <source>
        <dbReference type="EMBL" id="KPI92081.1"/>
    </source>
</evidence>
<evidence type="ECO:0000256" key="6">
    <source>
        <dbReference type="ARBA" id="ARBA00022946"/>
    </source>
</evidence>
<feature type="binding site" description="axial binding residue" evidence="11">
    <location>
        <position position="120"/>
    </location>
    <ligand>
        <name>heme b</name>
        <dbReference type="ChEBI" id="CHEBI:60344"/>
        <note>ligand shared with SDHC</note>
    </ligand>
    <ligandPart>
        <name>Fe</name>
        <dbReference type="ChEBI" id="CHEBI:18248"/>
    </ligandPart>
</feature>
<keyword evidence="11" id="KW-0408">Iron</keyword>
<comment type="function">
    <text evidence="12">Membrane-anchoring subunit of succinate dehydrogenase (SDH) that is involved in complex II of the mitochondrial electron transport chain and is responsible for transferring electrons from succinate to ubiquinone (coenzyme Q).</text>
</comment>
<evidence type="ECO:0000256" key="11">
    <source>
        <dbReference type="PIRSR" id="PIRSR607992-2"/>
    </source>
</evidence>
<dbReference type="Proteomes" id="UP000053268">
    <property type="component" value="Unassembled WGS sequence"/>
</dbReference>
<dbReference type="GO" id="GO:0006121">
    <property type="term" value="P:mitochondrial electron transport, succinate to ubiquinone"/>
    <property type="evidence" value="ECO:0007669"/>
    <property type="project" value="TreeGrafter"/>
</dbReference>
<comment type="subcellular location">
    <subcellularLocation>
        <location evidence="1 12">Mitochondrion inner membrane</location>
        <topology evidence="1 12">Multi-pass membrane protein</topology>
    </subcellularLocation>
</comment>
<keyword evidence="7 12" id="KW-1133">Transmembrane helix</keyword>
<dbReference type="InterPro" id="IPR007992">
    <property type="entry name" value="CybS"/>
</dbReference>
<evidence type="ECO:0000256" key="9">
    <source>
        <dbReference type="ARBA" id="ARBA00023136"/>
    </source>
</evidence>
<feature type="transmembrane region" description="Helical" evidence="12">
    <location>
        <begin position="193"/>
        <end position="214"/>
    </location>
</feature>
<gene>
    <name evidence="13" type="ORF">RR46_13302</name>
</gene>
<reference evidence="13 14" key="1">
    <citation type="journal article" date="2015" name="Nat. Commun.">
        <title>Outbred genome sequencing and CRISPR/Cas9 gene editing in butterflies.</title>
        <authorList>
            <person name="Li X."/>
            <person name="Fan D."/>
            <person name="Zhang W."/>
            <person name="Liu G."/>
            <person name="Zhang L."/>
            <person name="Zhao L."/>
            <person name="Fang X."/>
            <person name="Chen L."/>
            <person name="Dong Y."/>
            <person name="Chen Y."/>
            <person name="Ding Y."/>
            <person name="Zhao R."/>
            <person name="Feng M."/>
            <person name="Zhu Y."/>
            <person name="Feng Y."/>
            <person name="Jiang X."/>
            <person name="Zhu D."/>
            <person name="Xiang H."/>
            <person name="Feng X."/>
            <person name="Li S."/>
            <person name="Wang J."/>
            <person name="Zhang G."/>
            <person name="Kronforst M.R."/>
            <person name="Wang W."/>
        </authorList>
    </citation>
    <scope>NUCLEOTIDE SEQUENCE [LARGE SCALE GENOMIC DNA]</scope>
    <source>
        <strain evidence="13">Ya'a_city_454_Px</strain>
        <tissue evidence="13">Whole body</tissue>
    </source>
</reference>
<dbReference type="PANTHER" id="PTHR13337:SF2">
    <property type="entry name" value="SUCCINATE DEHYDROGENASE [UBIQUINONE] CYTOCHROME B SMALL SUBUNIT, MITOCHONDRIAL"/>
    <property type="match status" value="1"/>
</dbReference>
<keyword evidence="3 12" id="KW-0813">Transport</keyword>
<keyword evidence="14" id="KW-1185">Reference proteome</keyword>
<evidence type="ECO:0000256" key="10">
    <source>
        <dbReference type="PIRSR" id="PIRSR607992-1"/>
    </source>
</evidence>
<keyword evidence="11 12" id="KW-0479">Metal-binding</keyword>
<dbReference type="GO" id="GO:0046872">
    <property type="term" value="F:metal ion binding"/>
    <property type="evidence" value="ECO:0007669"/>
    <property type="project" value="UniProtKB-KW"/>
</dbReference>
<proteinExistence type="inferred from homology"/>
<dbReference type="Gene3D" id="1.20.1300.10">
    <property type="entry name" value="Fumarate reductase/succinate dehydrogenase, transmembrane subunit"/>
    <property type="match status" value="2"/>
</dbReference>
<keyword evidence="12" id="KW-0816">Tricarboxylic acid cycle</keyword>
<evidence type="ECO:0000256" key="7">
    <source>
        <dbReference type="ARBA" id="ARBA00022989"/>
    </source>
</evidence>
<evidence type="ECO:0000256" key="8">
    <source>
        <dbReference type="ARBA" id="ARBA00023128"/>
    </source>
</evidence>
<evidence type="ECO:0000256" key="2">
    <source>
        <dbReference type="ARBA" id="ARBA00007294"/>
    </source>
</evidence>
<keyword evidence="9 12" id="KW-0472">Membrane</keyword>
<evidence type="ECO:0000256" key="5">
    <source>
        <dbReference type="ARBA" id="ARBA00022792"/>
    </source>
</evidence>
<keyword evidence="13" id="KW-0830">Ubiquinone</keyword>
<dbReference type="STRING" id="66420.A0A194PFD8"/>
<dbReference type="AlphaFoldDB" id="A0A194PFD8"/>
<evidence type="ECO:0000313" key="14">
    <source>
        <dbReference type="Proteomes" id="UP000053268"/>
    </source>
</evidence>
<keyword evidence="6 12" id="KW-0809">Transit peptide</keyword>
<keyword evidence="12" id="KW-0349">Heme</keyword>
<feature type="transmembrane region" description="Helical" evidence="12">
    <location>
        <begin position="111"/>
        <end position="133"/>
    </location>
</feature>
<keyword evidence="4 12" id="KW-0812">Transmembrane</keyword>
<sequence length="236" mass="25637">MALSMFLRAPVCTNQAFSKQIMRLATFSATNGNSLTAPTLPSVVSLKNILLKSEITPITNSVRSFRTSAVRMSDEKPHDHAKLWIIEKGVSALLVPLIPLGLLVPNKLFDSILAILITAHSFWGMEALVVEYVRVLLFGPQIPKIAMGVVYFFTVLLLGGLFFLNMNDIGMGLEAIAVDYVRASIFGPVIPKIAIGLVYLLSIATLGGLFYVISHDVGIGNAVRQLWAVKSNSHNA</sequence>
<comment type="similarity">
    <text evidence="2 12">Belongs to the CybS family.</text>
</comment>
<keyword evidence="5 12" id="KW-0999">Mitochondrion inner membrane</keyword>
<accession>A0A194PFD8</accession>
<dbReference type="InterPro" id="IPR034804">
    <property type="entry name" value="SQR/QFR_C/D"/>
</dbReference>
<evidence type="ECO:0000256" key="4">
    <source>
        <dbReference type="ARBA" id="ARBA00022692"/>
    </source>
</evidence>
<dbReference type="GO" id="GO:0048039">
    <property type="term" value="F:ubiquinone binding"/>
    <property type="evidence" value="ECO:0007669"/>
    <property type="project" value="TreeGrafter"/>
</dbReference>
<feature type="transmembrane region" description="Helical" evidence="12">
    <location>
        <begin position="145"/>
        <end position="164"/>
    </location>
</feature>
<dbReference type="GO" id="GO:0006099">
    <property type="term" value="P:tricarboxylic acid cycle"/>
    <property type="evidence" value="ECO:0007669"/>
    <property type="project" value="UniProtKB-KW"/>
</dbReference>
<keyword evidence="12" id="KW-0249">Electron transport</keyword>
<evidence type="ECO:0000256" key="12">
    <source>
        <dbReference type="RuleBase" id="RU364031"/>
    </source>
</evidence>
<dbReference type="PANTHER" id="PTHR13337">
    <property type="entry name" value="SUCCINATE DEHYDROGENASE"/>
    <property type="match status" value="1"/>
</dbReference>
<dbReference type="GO" id="GO:0020037">
    <property type="term" value="F:heme binding"/>
    <property type="evidence" value="ECO:0007669"/>
    <property type="project" value="TreeGrafter"/>
</dbReference>
<evidence type="ECO:0000256" key="3">
    <source>
        <dbReference type="ARBA" id="ARBA00022448"/>
    </source>
</evidence>
<protein>
    <recommendedName>
        <fullName evidence="12">Succinate dehydrogenase [ubiquinone] cytochrome b small subunit</fullName>
    </recommendedName>
</protein>
<evidence type="ECO:0000256" key="1">
    <source>
        <dbReference type="ARBA" id="ARBA00004448"/>
    </source>
</evidence>
<dbReference type="Pfam" id="PF05328">
    <property type="entry name" value="CybS"/>
    <property type="match status" value="1"/>
</dbReference>
<dbReference type="EMBL" id="KQ459604">
    <property type="protein sequence ID" value="KPI92081.1"/>
    <property type="molecule type" value="Genomic_DNA"/>
</dbReference>